<accession>A0ABV2AH89</accession>
<name>A0ABV2AH89_9EUKA</name>
<proteinExistence type="predicted"/>
<gene>
    <name evidence="2" type="ORF">MHBO_000565</name>
</gene>
<evidence type="ECO:0000256" key="1">
    <source>
        <dbReference type="SAM" id="Coils"/>
    </source>
</evidence>
<protein>
    <submittedName>
        <fullName evidence="2">Uncharacterized protein</fullName>
    </submittedName>
</protein>
<sequence length="171" mass="20137">MAEHLGIAENAFAKDKKSLKRLENLKSENAKKETLFKTELFNAKADLDAFERTNKEKKRSDKLTEKQRNEYDRLHLQFEIKAKVGLTEMDILDENLARETVIFFKKQETCASLKEKIDLLKKREEETEKGIRENLENLNELRKSKKTTDLELKENLSKETETKTILSQKKF</sequence>
<feature type="coiled-coil region" evidence="1">
    <location>
        <begin position="110"/>
        <end position="141"/>
    </location>
</feature>
<dbReference type="EMBL" id="JBDODL010000096">
    <property type="protein sequence ID" value="MES1918622.1"/>
    <property type="molecule type" value="Genomic_DNA"/>
</dbReference>
<evidence type="ECO:0000313" key="3">
    <source>
        <dbReference type="Proteomes" id="UP001439008"/>
    </source>
</evidence>
<reference evidence="2 3" key="1">
    <citation type="journal article" date="2024" name="BMC Biol.">
        <title>Comparative genomics of Ascetosporea gives new insight into the evolutionary basis for animal parasitism in Rhizaria.</title>
        <authorList>
            <person name="Hiltunen Thoren M."/>
            <person name="Onut-Brannstrom I."/>
            <person name="Alfjorden A."/>
            <person name="Peckova H."/>
            <person name="Swords F."/>
            <person name="Hooper C."/>
            <person name="Holzer A.S."/>
            <person name="Bass D."/>
            <person name="Burki F."/>
        </authorList>
    </citation>
    <scope>NUCLEOTIDE SEQUENCE [LARGE SCALE GENOMIC DNA]</scope>
    <source>
        <strain evidence="2">20-A016</strain>
    </source>
</reference>
<organism evidence="2 3">
    <name type="scientific">Bonamia ostreae</name>
    <dbReference type="NCBI Taxonomy" id="126728"/>
    <lineage>
        <taxon>Eukaryota</taxon>
        <taxon>Sar</taxon>
        <taxon>Rhizaria</taxon>
        <taxon>Endomyxa</taxon>
        <taxon>Ascetosporea</taxon>
        <taxon>Haplosporida</taxon>
        <taxon>Bonamia</taxon>
    </lineage>
</organism>
<keyword evidence="1" id="KW-0175">Coiled coil</keyword>
<comment type="caution">
    <text evidence="2">The sequence shown here is derived from an EMBL/GenBank/DDBJ whole genome shotgun (WGS) entry which is preliminary data.</text>
</comment>
<keyword evidence="3" id="KW-1185">Reference proteome</keyword>
<evidence type="ECO:0000313" key="2">
    <source>
        <dbReference type="EMBL" id="MES1918622.1"/>
    </source>
</evidence>
<dbReference type="Proteomes" id="UP001439008">
    <property type="component" value="Unassembled WGS sequence"/>
</dbReference>